<evidence type="ECO:0000313" key="2">
    <source>
        <dbReference type="Proteomes" id="UP000659223"/>
    </source>
</evidence>
<sequence>MNNEIPPLGAYVIDTRTDRVGQVIKYSGDLVHLHPPCSGAGWDCPVSEIQATTLRAYLRARVTEVNRQRRLV</sequence>
<dbReference type="Proteomes" id="UP000659223">
    <property type="component" value="Unassembled WGS sequence"/>
</dbReference>
<reference evidence="2" key="1">
    <citation type="journal article" date="2019" name="Int. J. Syst. Evol. Microbiol.">
        <title>The Global Catalogue of Microorganisms (GCM) 10K type strain sequencing project: providing services to taxonomists for standard genome sequencing and annotation.</title>
        <authorList>
            <consortium name="The Broad Institute Genomics Platform"/>
            <consortium name="The Broad Institute Genome Sequencing Center for Infectious Disease"/>
            <person name="Wu L."/>
            <person name="Ma J."/>
        </authorList>
    </citation>
    <scope>NUCLEOTIDE SEQUENCE [LARGE SCALE GENOMIC DNA]</scope>
    <source>
        <strain evidence="2">JCM 4586</strain>
    </source>
</reference>
<keyword evidence="2" id="KW-1185">Reference proteome</keyword>
<evidence type="ECO:0000313" key="1">
    <source>
        <dbReference type="EMBL" id="GGX78868.1"/>
    </source>
</evidence>
<accession>A0ABQ2YBC3</accession>
<comment type="caution">
    <text evidence="1">The sequence shown here is derived from an EMBL/GenBank/DDBJ whole genome shotgun (WGS) entry which is preliminary data.</text>
</comment>
<protein>
    <submittedName>
        <fullName evidence="1">Uncharacterized protein</fullName>
    </submittedName>
</protein>
<gene>
    <name evidence="1" type="ORF">GCM10010324_25540</name>
</gene>
<name>A0ABQ2YBC3_9ACTN</name>
<organism evidence="1 2">
    <name type="scientific">Streptomyces hiroshimensis</name>
    <dbReference type="NCBI Taxonomy" id="66424"/>
    <lineage>
        <taxon>Bacteria</taxon>
        <taxon>Bacillati</taxon>
        <taxon>Actinomycetota</taxon>
        <taxon>Actinomycetes</taxon>
        <taxon>Kitasatosporales</taxon>
        <taxon>Streptomycetaceae</taxon>
        <taxon>Streptomyces</taxon>
    </lineage>
</organism>
<proteinExistence type="predicted"/>
<dbReference type="EMBL" id="BMUT01000004">
    <property type="protein sequence ID" value="GGX78868.1"/>
    <property type="molecule type" value="Genomic_DNA"/>
</dbReference>